<evidence type="ECO:0000256" key="1">
    <source>
        <dbReference type="ARBA" id="ARBA00004123"/>
    </source>
</evidence>
<dbReference type="SUPFAM" id="SSF54001">
    <property type="entry name" value="Cysteine proteinases"/>
    <property type="match status" value="1"/>
</dbReference>
<evidence type="ECO:0000256" key="7">
    <source>
        <dbReference type="SAM" id="MobiDB-lite"/>
    </source>
</evidence>
<protein>
    <recommendedName>
        <fullName evidence="13">DNA repair protein RAD4</fullName>
    </recommendedName>
</protein>
<dbReference type="PANTHER" id="PTHR12135">
    <property type="entry name" value="DNA REPAIR PROTEIN XP-C / RAD4"/>
    <property type="match status" value="1"/>
</dbReference>
<dbReference type="Pfam" id="PF10404">
    <property type="entry name" value="BHD_2"/>
    <property type="match status" value="1"/>
</dbReference>
<evidence type="ECO:0000259" key="9">
    <source>
        <dbReference type="SMART" id="SM01031"/>
    </source>
</evidence>
<evidence type="ECO:0000256" key="3">
    <source>
        <dbReference type="ARBA" id="ARBA00022763"/>
    </source>
</evidence>
<dbReference type="Gene3D" id="2.20.20.110">
    <property type="entry name" value="Rad4, beta-hairpin domain BHD1"/>
    <property type="match status" value="1"/>
</dbReference>
<evidence type="ECO:0000259" key="8">
    <source>
        <dbReference type="SMART" id="SM01030"/>
    </source>
</evidence>
<evidence type="ECO:0000313" key="11">
    <source>
        <dbReference type="EMBL" id="KAL3525010.1"/>
    </source>
</evidence>
<evidence type="ECO:0000256" key="6">
    <source>
        <dbReference type="SAM" id="Coils"/>
    </source>
</evidence>
<dbReference type="InterPro" id="IPR018326">
    <property type="entry name" value="Rad4_beta-hairpin_dom1"/>
</dbReference>
<organism evidence="11 12">
    <name type="scientific">Cinchona calisaya</name>
    <dbReference type="NCBI Taxonomy" id="153742"/>
    <lineage>
        <taxon>Eukaryota</taxon>
        <taxon>Viridiplantae</taxon>
        <taxon>Streptophyta</taxon>
        <taxon>Embryophyta</taxon>
        <taxon>Tracheophyta</taxon>
        <taxon>Spermatophyta</taxon>
        <taxon>Magnoliopsida</taxon>
        <taxon>eudicotyledons</taxon>
        <taxon>Gunneridae</taxon>
        <taxon>Pentapetalae</taxon>
        <taxon>asterids</taxon>
        <taxon>lamiids</taxon>
        <taxon>Gentianales</taxon>
        <taxon>Rubiaceae</taxon>
        <taxon>Cinchonoideae</taxon>
        <taxon>Cinchoneae</taxon>
        <taxon>Cinchona</taxon>
    </lineage>
</organism>
<keyword evidence="12" id="KW-1185">Reference proteome</keyword>
<feature type="domain" description="Rad4 beta-hairpin" evidence="8">
    <location>
        <begin position="646"/>
        <end position="697"/>
    </location>
</feature>
<dbReference type="Pfam" id="PF10403">
    <property type="entry name" value="BHD_1"/>
    <property type="match status" value="1"/>
</dbReference>
<dbReference type="InterPro" id="IPR018327">
    <property type="entry name" value="BHD_2"/>
</dbReference>
<comment type="caution">
    <text evidence="11">The sequence shown here is derived from an EMBL/GenBank/DDBJ whole genome shotgun (WGS) entry which is preliminary data.</text>
</comment>
<dbReference type="SMART" id="SM01031">
    <property type="entry name" value="BHD_2"/>
    <property type="match status" value="1"/>
</dbReference>
<comment type="similarity">
    <text evidence="2">Belongs to the XPC family.</text>
</comment>
<evidence type="ECO:0008006" key="13">
    <source>
        <dbReference type="Google" id="ProtNLM"/>
    </source>
</evidence>
<keyword evidence="6" id="KW-0175">Coiled coil</keyword>
<dbReference type="Gene3D" id="3.90.260.10">
    <property type="entry name" value="Transglutaminase-like"/>
    <property type="match status" value="1"/>
</dbReference>
<dbReference type="InterPro" id="IPR004583">
    <property type="entry name" value="DNA_repair_Rad4"/>
</dbReference>
<gene>
    <name evidence="11" type="ORF">ACH5RR_013382</name>
</gene>
<dbReference type="Pfam" id="PF10405">
    <property type="entry name" value="BHD_3"/>
    <property type="match status" value="1"/>
</dbReference>
<feature type="compositionally biased region" description="Low complexity" evidence="7">
    <location>
        <begin position="1"/>
        <end position="13"/>
    </location>
</feature>
<dbReference type="InterPro" id="IPR018328">
    <property type="entry name" value="Rad4_beta-hairpin_dom3"/>
</dbReference>
<evidence type="ECO:0000256" key="5">
    <source>
        <dbReference type="ARBA" id="ARBA00023242"/>
    </source>
</evidence>
<evidence type="ECO:0000256" key="2">
    <source>
        <dbReference type="ARBA" id="ARBA00009525"/>
    </source>
</evidence>
<accession>A0ABD3A374</accession>
<evidence type="ECO:0000256" key="4">
    <source>
        <dbReference type="ARBA" id="ARBA00023204"/>
    </source>
</evidence>
<feature type="compositionally biased region" description="Polar residues" evidence="7">
    <location>
        <begin position="325"/>
        <end position="336"/>
    </location>
</feature>
<feature type="region of interest" description="Disordered" evidence="7">
    <location>
        <begin position="325"/>
        <end position="346"/>
    </location>
</feature>
<dbReference type="InterPro" id="IPR018325">
    <property type="entry name" value="Rad4/PNGase_transGLS-fold"/>
</dbReference>
<feature type="coiled-coil region" evidence="6">
    <location>
        <begin position="833"/>
        <end position="860"/>
    </location>
</feature>
<sequence>MRTRNQSRQTQQSIGEEDLMKHPGSISGKFDDSGMLTNISRDAVGRLLKRVKSRGSRGLSRVDESYLQQCHSTGMPESGSKRNSELCFDQTVREDDGCCGRDVITNSLLESGRRGELDESEWEEGSIPAVNLANTSEEHTIGGVTVEFDVTPDSAKKKSARRATAEEKELAELVHKVNLLCLLGRGRSFDSACNDPLIQASLLSLLPTRLLKITEVPKLTAKALASVVDWFHNNFRVRGPGSTQEPPHLALAYALEAHEGTAEEVTALSVALFRALNLTVRFVAILDVVSLKPELDKPESSSQGTGKAGGGIFSSSTLMVTGSGHLSVSPLTTPTSNEKDNGFRTSIGCKRKGKARLLENNPESKDSSPVNNLKDIKMEPSTSDCHDGVSDACLATKPDGSKRKGDLEFEMQLDMALSATAIENSKTIMDSDFADLCGTKSKLLPPAKKMKVVRTEESPVSANGMSTAIGSRKVGAPLYWAEVYCSGENLTGKWVHVDAVNAIIDGEQKVEEAVAACRKSLRYVVAFAGQGAKDVTRRYCMKWYKIASQRINAIWWDAVLAPLKELESQATGGVVHLQHEASKVENMGTLQAAGNQIKDCLPDSCLMSEKSKRQTCEDYSIEKYGRNPFSSMRSSLEDMELETRALTEPLPTNQQAYKNHQLYAIERWLNKYQILHPKGPILGFCSGHPVYPRTCVQTLHTKEKWMREGLQVKAEELPAKIFKRSLKQSEEQAGEDDEVGEGDHLALYGKWQTEPLCLPRAIDGIVPKNERGQVDVWSEKCLPPGTVHLRLPRVALVAKRLEIDYAPAMVGFEFRNGRSVPVFEGIVVCAEFKDAILEAYEEEEERRMAEEKRRNEAQALSRWYQLLSSIVTRQRLNNCYANGSSHEASAGIQKPDDTLSSEVGGNEDGRKFAGCQLDKFKDDKPPAPQFVLADDHEHVFLLDDKMFDEGSSTRTKRCKCGFSIQFEEL</sequence>
<feature type="region of interest" description="Disordered" evidence="7">
    <location>
        <begin position="884"/>
        <end position="905"/>
    </location>
</feature>
<feature type="domain" description="Rad4 beta-hairpin" evidence="9">
    <location>
        <begin position="699"/>
        <end position="759"/>
    </location>
</feature>
<keyword evidence="3" id="KW-0227">DNA damage</keyword>
<dbReference type="FunFam" id="2.20.20.110:FF:000002">
    <property type="entry name" value="DNA repair protein Rad4 family"/>
    <property type="match status" value="1"/>
</dbReference>
<dbReference type="InterPro" id="IPR042488">
    <property type="entry name" value="Rad4_BHD3_sf"/>
</dbReference>
<evidence type="ECO:0000259" key="10">
    <source>
        <dbReference type="SMART" id="SM01032"/>
    </source>
</evidence>
<dbReference type="GO" id="GO:0005634">
    <property type="term" value="C:nucleus"/>
    <property type="evidence" value="ECO:0007669"/>
    <property type="project" value="UniProtKB-SubCell"/>
</dbReference>
<keyword evidence="4" id="KW-0234">DNA repair</keyword>
<keyword evidence="5" id="KW-0539">Nucleus</keyword>
<feature type="domain" description="Rad4 beta-hairpin" evidence="10">
    <location>
        <begin position="766"/>
        <end position="840"/>
    </location>
</feature>
<dbReference type="FunFam" id="3.30.70.2460:FF:000001">
    <property type="entry name" value="DNA repair protein Rad4 family"/>
    <property type="match status" value="1"/>
</dbReference>
<reference evidence="11 12" key="1">
    <citation type="submission" date="2024-11" db="EMBL/GenBank/DDBJ databases">
        <title>A near-complete genome assembly of Cinchona calisaya.</title>
        <authorList>
            <person name="Lian D.C."/>
            <person name="Zhao X.W."/>
            <person name="Wei L."/>
        </authorList>
    </citation>
    <scope>NUCLEOTIDE SEQUENCE [LARGE SCALE GENOMIC DNA]</scope>
    <source>
        <tissue evidence="11">Nenye</tissue>
    </source>
</reference>
<dbReference type="SMART" id="SM01032">
    <property type="entry name" value="BHD_3"/>
    <property type="match status" value="1"/>
</dbReference>
<dbReference type="InterPro" id="IPR036985">
    <property type="entry name" value="Transglutaminase-like_sf"/>
</dbReference>
<dbReference type="Proteomes" id="UP001630127">
    <property type="component" value="Unassembled WGS sequence"/>
</dbReference>
<dbReference type="EMBL" id="JBJUIK010000006">
    <property type="protein sequence ID" value="KAL3525010.1"/>
    <property type="molecule type" value="Genomic_DNA"/>
</dbReference>
<feature type="region of interest" description="Disordered" evidence="7">
    <location>
        <begin position="1"/>
        <end position="33"/>
    </location>
</feature>
<dbReference type="PANTHER" id="PTHR12135:SF0">
    <property type="entry name" value="DNA REPAIR PROTEIN COMPLEMENTING XP-C CELLS"/>
    <property type="match status" value="1"/>
</dbReference>
<comment type="subcellular location">
    <subcellularLocation>
        <location evidence="1">Nucleus</location>
    </subcellularLocation>
</comment>
<dbReference type="InterPro" id="IPR038765">
    <property type="entry name" value="Papain-like_cys_pep_sf"/>
</dbReference>
<dbReference type="AlphaFoldDB" id="A0ABD3A374"/>
<dbReference type="SMART" id="SM01030">
    <property type="entry name" value="BHD_1"/>
    <property type="match status" value="1"/>
</dbReference>
<name>A0ABD3A374_9GENT</name>
<proteinExistence type="inferred from homology"/>
<evidence type="ECO:0000313" key="12">
    <source>
        <dbReference type="Proteomes" id="UP001630127"/>
    </source>
</evidence>
<dbReference type="Pfam" id="PF03835">
    <property type="entry name" value="Rad4"/>
    <property type="match status" value="1"/>
</dbReference>
<dbReference type="Gene3D" id="3.30.70.2460">
    <property type="entry name" value="Rad4, beta-hairpin domain BHD3"/>
    <property type="match status" value="1"/>
</dbReference>
<dbReference type="GO" id="GO:0006281">
    <property type="term" value="P:DNA repair"/>
    <property type="evidence" value="ECO:0007669"/>
    <property type="project" value="UniProtKB-KW"/>
</dbReference>